<dbReference type="AlphaFoldDB" id="A0A0G4FP37"/>
<feature type="compositionally biased region" description="Low complexity" evidence="1">
    <location>
        <begin position="59"/>
        <end position="75"/>
    </location>
</feature>
<feature type="region of interest" description="Disordered" evidence="1">
    <location>
        <begin position="246"/>
        <end position="268"/>
    </location>
</feature>
<protein>
    <submittedName>
        <fullName evidence="2">Uncharacterized protein</fullName>
    </submittedName>
</protein>
<dbReference type="VEuPathDB" id="CryptoDB:Cvel_3576"/>
<name>A0A0G4FP37_9ALVE</name>
<gene>
    <name evidence="2" type="ORF">Cvel_3576</name>
</gene>
<evidence type="ECO:0000313" key="2">
    <source>
        <dbReference type="EMBL" id="CEM15997.1"/>
    </source>
</evidence>
<proteinExistence type="predicted"/>
<feature type="region of interest" description="Disordered" evidence="1">
    <location>
        <begin position="49"/>
        <end position="78"/>
    </location>
</feature>
<sequence length="268" mass="29701">MCLGDVDCLEVMWEDGWINKPRVIFELRCRAIAPRMIAWLERRLDDLDPVSPPPHSSRRTPSSFLSRSTESSSSPPTTPQFLSARLFLSLHRGGGGVWVSEGVRKRRTVSRRLLKELPSGCFESSHGSADAGGRRRKRRNRSSRMQQFGSSPWWKTENAQSCGSLKSRERLPWRRLSLHAIAEGDQKNPAIGDPSQSSSSCAIGRGNSGGENGVGQLAGKENKAENEDYEVGLCRSFGLLDVFGSGDRSKQKKHKGDGKFICSGSRFH</sequence>
<evidence type="ECO:0000256" key="1">
    <source>
        <dbReference type="SAM" id="MobiDB-lite"/>
    </source>
</evidence>
<feature type="region of interest" description="Disordered" evidence="1">
    <location>
        <begin position="122"/>
        <end position="155"/>
    </location>
</feature>
<dbReference type="EMBL" id="CDMZ01000518">
    <property type="protein sequence ID" value="CEM15997.1"/>
    <property type="molecule type" value="Genomic_DNA"/>
</dbReference>
<accession>A0A0G4FP37</accession>
<organism evidence="2">
    <name type="scientific">Chromera velia CCMP2878</name>
    <dbReference type="NCBI Taxonomy" id="1169474"/>
    <lineage>
        <taxon>Eukaryota</taxon>
        <taxon>Sar</taxon>
        <taxon>Alveolata</taxon>
        <taxon>Colpodellida</taxon>
        <taxon>Chromeraceae</taxon>
        <taxon>Chromera</taxon>
    </lineage>
</organism>
<feature type="region of interest" description="Disordered" evidence="1">
    <location>
        <begin position="184"/>
        <end position="218"/>
    </location>
</feature>
<reference evidence="2" key="1">
    <citation type="submission" date="2014-11" db="EMBL/GenBank/DDBJ databases">
        <authorList>
            <person name="Otto D Thomas"/>
            <person name="Naeem Raeece"/>
        </authorList>
    </citation>
    <scope>NUCLEOTIDE SEQUENCE</scope>
</reference>